<proteinExistence type="predicted"/>
<dbReference type="EMBL" id="AYER01000003">
    <property type="protein sequence ID" value="ESK40249.1"/>
    <property type="molecule type" value="Genomic_DNA"/>
</dbReference>
<keyword evidence="1" id="KW-0732">Signal</keyword>
<feature type="chain" id="PRO_5004711196" evidence="1">
    <location>
        <begin position="19"/>
        <end position="230"/>
    </location>
</feature>
<reference evidence="2 3" key="1">
    <citation type="submission" date="2013-10" db="EMBL/GenBank/DDBJ databases">
        <title>The Genome Sequence of Acinetobacter nectaris CIP 110549.</title>
        <authorList>
            <consortium name="The Broad Institute Genomics Platform"/>
            <consortium name="The Broad Institute Genome Sequencing Center for Infectious Disease"/>
            <person name="Cerqueira G."/>
            <person name="Feldgarden M."/>
            <person name="Courvalin P."/>
            <person name="Grillot-Courvalin C."/>
            <person name="Clermont D."/>
            <person name="Rocha E."/>
            <person name="Yoon E.-J."/>
            <person name="Nemec A."/>
            <person name="Young S.K."/>
            <person name="Zeng Q."/>
            <person name="Gargeya S."/>
            <person name="Fitzgerald M."/>
            <person name="Abouelleil A."/>
            <person name="Alvarado L."/>
            <person name="Berlin A.M."/>
            <person name="Chapman S.B."/>
            <person name="Gainer-Dewar J."/>
            <person name="Goldberg J."/>
            <person name="Gnerre S."/>
            <person name="Griggs A."/>
            <person name="Gujja S."/>
            <person name="Hansen M."/>
            <person name="Howarth C."/>
            <person name="Imamovic A."/>
            <person name="Ireland A."/>
            <person name="Larimer J."/>
            <person name="McCowan C."/>
            <person name="Murphy C."/>
            <person name="Pearson M."/>
            <person name="Poon T.W."/>
            <person name="Priest M."/>
            <person name="Roberts A."/>
            <person name="Saif S."/>
            <person name="Shea T."/>
            <person name="Sykes S."/>
            <person name="Wortman J."/>
            <person name="Nusbaum C."/>
            <person name="Birren B."/>
        </authorList>
    </citation>
    <scope>NUCLEOTIDE SEQUENCE [LARGE SCALE GENOMIC DNA]</scope>
    <source>
        <strain evidence="2 3">CIP 110549</strain>
    </source>
</reference>
<evidence type="ECO:0000256" key="1">
    <source>
        <dbReference type="SAM" id="SignalP"/>
    </source>
</evidence>
<dbReference type="AlphaFoldDB" id="V2UY63"/>
<name>V2UY63_9GAMM</name>
<evidence type="ECO:0000313" key="2">
    <source>
        <dbReference type="EMBL" id="ESK40249.1"/>
    </source>
</evidence>
<comment type="caution">
    <text evidence="2">The sequence shown here is derived from an EMBL/GenBank/DDBJ whole genome shotgun (WGS) entry which is preliminary data.</text>
</comment>
<evidence type="ECO:0000313" key="3">
    <source>
        <dbReference type="Proteomes" id="UP000023785"/>
    </source>
</evidence>
<dbReference type="PATRIC" id="fig|1392540.3.peg.677"/>
<sequence>MRKIITALIAILPTLSNADFNQSQKLLLMNDMEAWLSSGSSLFNWSGIAQKDISLDPGIESPIEVFANFQKNSFSSEKMYRQKYQRIVGNFASIQKDSYGNPIGVFDVGYLNHLYISGLTRNEAEDIDLSKPIALMCKSVVEQDGDLIARCSMFKSPTRMFSVDYFQDHLNDFALDKVSKIVASNEKLASIMKTASEVDLGSDCDLIDSKNYSYCLSKTEKEVGSRLKRD</sequence>
<accession>V2UY63</accession>
<feature type="signal peptide" evidence="1">
    <location>
        <begin position="1"/>
        <end position="18"/>
    </location>
</feature>
<gene>
    <name evidence="2" type="ORF">P256_00696</name>
</gene>
<organism evidence="2 3">
    <name type="scientific">Acinetobacter nectaris CIP 110549</name>
    <dbReference type="NCBI Taxonomy" id="1392540"/>
    <lineage>
        <taxon>Bacteria</taxon>
        <taxon>Pseudomonadati</taxon>
        <taxon>Pseudomonadota</taxon>
        <taxon>Gammaproteobacteria</taxon>
        <taxon>Moraxellales</taxon>
        <taxon>Moraxellaceae</taxon>
        <taxon>Acinetobacter</taxon>
    </lineage>
</organism>
<keyword evidence="3" id="KW-1185">Reference proteome</keyword>
<dbReference type="RefSeq" id="WP_023272290.1">
    <property type="nucleotide sequence ID" value="NZ_KI530712.1"/>
</dbReference>
<protein>
    <submittedName>
        <fullName evidence="2">Uncharacterized protein</fullName>
    </submittedName>
</protein>
<dbReference type="Proteomes" id="UP000023785">
    <property type="component" value="Unassembled WGS sequence"/>
</dbReference>
<dbReference type="STRING" id="1392540.P256_00696"/>
<dbReference type="HOGENOM" id="CLU_1202717_0_0_6"/>